<reference evidence="3 4" key="1">
    <citation type="submission" date="2016-07" db="EMBL/GenBank/DDBJ databases">
        <title>Pervasive Adenine N6-methylation of Active Genes in Fungi.</title>
        <authorList>
            <consortium name="DOE Joint Genome Institute"/>
            <person name="Mondo S.J."/>
            <person name="Dannebaum R.O."/>
            <person name="Kuo R.C."/>
            <person name="Labutti K."/>
            <person name="Haridas S."/>
            <person name="Kuo A."/>
            <person name="Salamov A."/>
            <person name="Ahrendt S.R."/>
            <person name="Lipzen A."/>
            <person name="Sullivan W."/>
            <person name="Andreopoulos W.B."/>
            <person name="Clum A."/>
            <person name="Lindquist E."/>
            <person name="Daum C."/>
            <person name="Ramamoorthy G.K."/>
            <person name="Gryganskyi A."/>
            <person name="Culley D."/>
            <person name="Magnuson J.K."/>
            <person name="James T.Y."/>
            <person name="O'Malley M.A."/>
            <person name="Stajich J.E."/>
            <person name="Spatafora J.W."/>
            <person name="Visel A."/>
            <person name="Grigoriev I.V."/>
        </authorList>
    </citation>
    <scope>NUCLEOTIDE SEQUENCE [LARGE SCALE GENOMIC DNA]</scope>
    <source>
        <strain evidence="3 4">CBS 931.73</strain>
    </source>
</reference>
<dbReference type="Proteomes" id="UP000193498">
    <property type="component" value="Unassembled WGS sequence"/>
</dbReference>
<feature type="region of interest" description="Disordered" evidence="2">
    <location>
        <begin position="65"/>
        <end position="85"/>
    </location>
</feature>
<keyword evidence="4" id="KW-1185">Reference proteome</keyword>
<evidence type="ECO:0000313" key="4">
    <source>
        <dbReference type="Proteomes" id="UP000193498"/>
    </source>
</evidence>
<evidence type="ECO:0000313" key="3">
    <source>
        <dbReference type="EMBL" id="ORX95758.1"/>
    </source>
</evidence>
<sequence>MLSNTILRSQFRHSNASKNWRTALFLFSQLALSNTILGEELSKHTGGGDDSSVYLRKKNDGNSSILSVKEQEESEEDAEESLEKGAHGVTRVFQNSDSIRLIAPQPINVIEEVYLTEVPEEQIILFPDNQLRFLGGIQDWYEGGYGIGSLVEDFEYDNEVEIDERNAGKGLSFHKQDQSSGWDLSRLEEKLDRLIQEAAVGHKGITKERYNFGGGSNKELSVLSGKVEELIRTVGGISEQNKVIEEQTSKTYSISTKTFNEVGALNDKLQQLRRDVSELSDVQQQNTQEQRIAIVKSSKDVAEINTRLTELLRAVGQLGKEGSYKIDSGYTNSEKSDTAHDHELKEIRHNLSGLQSGLNLITREVSDVVSKVSKLSKEDNTSIVRLKEELDQVKQLLQGSIQQSRAAERKEIQLISEVRENQSINFKALSERIGQLVETLNTVAEGIRNDGSAKTEVNKRIFQDINGLGLRLNEVNSSLASLVQRETTLTSEQGSGGNHYLDGKNIQAIFSEFKLLRESINKIVSQQVGYVKETSSEKNESSGSTEIVDLLHRIEDKCEGLVDGQQKILEGHHSSGVPVEFLRDVKGMTRAIMTLKSVVQSLFKEQAALIKSKAPYGEEKWSAFNEKLIKFDKLLSPLSEHNSWLQQQYTLITKMDGKLDDLGKRINYLIEEQAKVFNYKDMKAGDDYPKDGNGKVASSLDRLRAIIQTLVESQQTLLKQYRTATIPKELTKDIGSINYRLADISNIVDRLIKEQRELIKRYGSGKDQHSTDESVTESINGLNSRVKQLVEVVELIAKQQKYLLDGKPVNIDAGSAKWNLGGLDSRLAKLRERVDLVLQQQESIFSRLSKEQSEEFSSLRGILDRLGKSIQSISKERRTYPKNDEGKYDRDVDRLEELTSKILQIIEKVAVDQQQILMNENGQSQDIKKINGKLSQLSDVIALVLKEQRRLSNGNYNGPSYSGDIKKLNEQLSVLREKTTQMIELQEKSLKNAENSSQGDLLKLGERLSNIQQAISSLYSGQGKLLEVVAKESTSQKVLENEEKLAERVDQLTALVKRLASDQIALLSVSNKGNTNMALGKFLNRLEKLDEIVRILNTQQSYTLKLVELAPIIQEEAADIKRINRQMGNLRKLLQELTSLEKENSITDKETLEYAKGTAQRLSKIYGDIEKMFNSQKEILRYLQSGTSIKGIEGIREMSKRIGLLTEATQTVLMEVKSALSQIGETTKNIASDTKQIDVKIERLATATLEVSKKQDSLLKLTVQLSRSQDRNFNIVNQRLNTLGKDINQLTAQQREILEKYGSDVEKLFGISGAKLSELRKSIELMINEQRKLVYHISENKGVGSKEIVAELSKLDDGMNQLTKYVRGLLDQQNKLLGFTQENSAMIRNHGKELRVFGDQMNKLYDMVTQVIGTQRHLVTREEIAALFKKQGGDIKNLSLELAEISNHIVQLLNQQKYLLGQGKGDSGELNILRDVLTKISESIRKVLVQQNILLQSGWDKAPKELLKDIEALHLQLKQLGQAVVQISKKQDHLIQQQDGDTKYIVKDIDEVKKGLSGLSQMVEKVAQFQLEILKRGGLTPEQAKNLEEIKAGLHVLDRKVESLVGQQQKLIAVFSKDGRIDYGKLGEIAQNLAELRKTIYELTSQQTNILSRNFNEALGKRIPAEIVRLNNKLIGLNKDVNQVQELQEKLFAQSKEDTGLIINSIDKLGARLGELGSYVKELHAEQKAILLHNTELLKQNLGKTDLLNEQVRRLDKKIETLVRIQFDLLKKVTGENGVDSKETRSILQGLSGLQNLIVQLIEQQRKLVSASLTGKLSESTLGKIEMLNDKYAQLIEIINQITTKQNALFQLSQDSNATGHHLEEEVSELNKRLLGLFEFIRRTFAEQTKVLNTREITALLKVQNQRIASLGVQLNELGNQFNRMVNEQGLIIKQLGEVSAEDTKRDRAIAQELGSLRDVVRHLVDSQKSLAGPEIASRVGKEIFKIIANLNDRMVQLGTTIRNVRDGQSLILKVLSEGGNYKQVERQLAQIRSQFAQVAEWVKRIAEEQNALLHKEEVMEILKVQTGDIQLIKQQLARFRDGIVRIVEIQNTLLRETQNGNEGSQARDTDVIKRLAELKELSEGIVNIQQIVLNSDIYKIIPKEILSQVHRINARLEKFEPAISVLVNRQESLLKLTSAEKRETTVIREGVSDVSHGIVELLKEVRQIREEQNIIISQNKEVKAALDQQLSYIQNINGRLANFAARTTEFLSKQSRLLERLLTLEDVDRKGLSEILNRVKQLQNVVASVLHWQQSLNLPEIIGSLPRALADIVRDLSGKIIRLTGDVGDLSQQQRAIAEKQDKEYSSVRQMLNILNERIGKFGNALQEIASVQTRLIHDDRVVALLSNQSKQIRGLGLDINTVRKEISLLINQQQKLLEQGYGIHQGEAANLEKIGGNIRYLTSVVDQLFKQQQLLANSQLVNQFPKRVVQDIEVLNGQVRGLTEAVREIRKLQAVLLNSQSKNNEITGDLAKNVQIISERFNQLSGSVRHILELQQAILHNEKVGPILEKFYGEFQRVDGRLSQMGELVGHILENQRTLVTTKEFQRFVRENNLDDRKIFGTLGDLHKMLQVLIEQQKDLVRPELLNAVARNLYEAIRAVGGRVSGLGDDMKRIQKEQNMILQSQGQLNVNFGKSVNGLNQQLQALHGLVRAIFEQQKNILRDEQVLKVIAERLRDLGPIKHNLSGVNERLDVLLRQQDAITQMVEKVYGVGTDISKQIIDGFNVFSRNVRQLISKQTTLLSETVVTKAPKALLGQIMSLNRQFDIMNSGIGRLFEIQKEILGHGHQEFPSKQILERLNLISQRSADLYDIAKYIAQKQDNLLNREELLAILRQQSGAIHGVDTRVEHLRKSVDSLISQQRSLLGAILQKLEKSGYSRAQIDAVLSRLVDLEKDEKIVDSTRFLTEKLTRLAQVVDRLFEEQRSLIAIEKENTEITKATFSGVEKLNNNLIHLDDAVQFLVKETRNIDAKVSTLLGLPQDMNQVKARLAHLSDATNRLIEQHALLFKSTSEGLGSLNQQQHVLSKDMNVKLSEIARLVSQLTRQQNQLLTVETQNSNKHSQEIAALGSKVLRIEEVVEFLLNEQRKLFTLSRNEQREQFAKLDQKLNLFGNALKQLINQQHAVMRLAGIVEKQSMAINKMGGALENLNGVIAKLVSQQQQLLVYTKQHDHAEFSEMNGRLGQLKEAVTNIISQHQTLLHREINQLRVETKQYDQEIITHFEQRINQLGSLMTHLVQEQDIILTHIKRQTLSNEKIVGAISRVSGFINDLAQLTRRLSTEQTSLIERGFTELSKQNDQGFKHMDDRLDQIGFALQRIAGTDANSLINRFELASRQQSRENREIKSRLNQITKVLEKIVTRPDLIFPNHSNDFKDLRQRVVHLDQIMVRLAEIQAEGTAKLLSLNEEQRTKVAFLLNVIPSLNESVRRLELLGATDSRRFAKELASIRESIIQCDKAILDLKGVFNQKEILVGSNMDGYEMYSGYRGKNTRTLQRRKSWNGQDSGDYFNGNSYSGHDSNWYGNTYGNSRSYNDLHDGYDYHDDYWYPGNDDFKRVINSSKKYSYDSDVNDLSDDIDDKLLTLDKYAPAKSAYANSDETDDNDSGY</sequence>
<protein>
    <submittedName>
        <fullName evidence="3">Uncharacterized protein</fullName>
    </submittedName>
</protein>
<comment type="caution">
    <text evidence="3">The sequence shown here is derived from an EMBL/GenBank/DDBJ whole genome shotgun (WGS) entry which is preliminary data.</text>
</comment>
<evidence type="ECO:0000256" key="2">
    <source>
        <dbReference type="SAM" id="MobiDB-lite"/>
    </source>
</evidence>
<feature type="coiled-coil region" evidence="1">
    <location>
        <begin position="262"/>
        <end position="289"/>
    </location>
</feature>
<dbReference type="InParanoid" id="A0A1Y1YCN7"/>
<evidence type="ECO:0000256" key="1">
    <source>
        <dbReference type="SAM" id="Coils"/>
    </source>
</evidence>
<feature type="coiled-coil region" evidence="1">
    <location>
        <begin position="1113"/>
        <end position="1150"/>
    </location>
</feature>
<gene>
    <name evidence="3" type="ORF">K493DRAFT_351315</name>
</gene>
<dbReference type="EMBL" id="MCFE01000168">
    <property type="protein sequence ID" value="ORX95758.1"/>
    <property type="molecule type" value="Genomic_DNA"/>
</dbReference>
<proteinExistence type="predicted"/>
<accession>A0A1Y1YCN7</accession>
<keyword evidence="1" id="KW-0175">Coiled coil</keyword>
<organism evidence="3 4">
    <name type="scientific">Basidiobolus meristosporus CBS 931.73</name>
    <dbReference type="NCBI Taxonomy" id="1314790"/>
    <lineage>
        <taxon>Eukaryota</taxon>
        <taxon>Fungi</taxon>
        <taxon>Fungi incertae sedis</taxon>
        <taxon>Zoopagomycota</taxon>
        <taxon>Entomophthoromycotina</taxon>
        <taxon>Basidiobolomycetes</taxon>
        <taxon>Basidiobolales</taxon>
        <taxon>Basidiobolaceae</taxon>
        <taxon>Basidiobolus</taxon>
    </lineage>
</organism>
<name>A0A1Y1YCN7_9FUNG</name>
<dbReference type="OrthoDB" id="2436455at2759"/>